<dbReference type="EMBL" id="JACGWX010000008">
    <property type="protein sequence ID" value="MBA8848884.1"/>
    <property type="molecule type" value="Genomic_DNA"/>
</dbReference>
<evidence type="ECO:0000313" key="2">
    <source>
        <dbReference type="EMBL" id="MBA8848884.1"/>
    </source>
</evidence>
<sequence length="225" mass="24612">MSSPTSTRYHRDVRGHIPPAEAVPGYLTLTERDAAIWERAREHLRVRNNDTHTLYTYGLARALVARVPGADESVVLPAILLHDTGWSTVPDELILEAIAPGGGRPDLVRQHETEGARIATEILGDLGHPAEIIERVVEIIDGHDSRLEALSVDDACVKDADKLWRVTPHGIEIVCGWFGLTRDESLRITSARVQSSLFTDEARAMGLALAGVASIDLLPQRQGLV</sequence>
<protein>
    <submittedName>
        <fullName evidence="2">HD superfamily phosphodiesterase</fullName>
    </submittedName>
</protein>
<keyword evidence="3" id="KW-1185">Reference proteome</keyword>
<evidence type="ECO:0000259" key="1">
    <source>
        <dbReference type="Pfam" id="PF01966"/>
    </source>
</evidence>
<dbReference type="SUPFAM" id="SSF109604">
    <property type="entry name" value="HD-domain/PDEase-like"/>
    <property type="match status" value="1"/>
</dbReference>
<name>A0A839EF79_9MICO</name>
<dbReference type="AlphaFoldDB" id="A0A839EF79"/>
<dbReference type="Proteomes" id="UP000585905">
    <property type="component" value="Unassembled WGS sequence"/>
</dbReference>
<comment type="caution">
    <text evidence="2">The sequence shown here is derived from an EMBL/GenBank/DDBJ whole genome shotgun (WGS) entry which is preliminary data.</text>
</comment>
<evidence type="ECO:0000313" key="3">
    <source>
        <dbReference type="Proteomes" id="UP000585905"/>
    </source>
</evidence>
<accession>A0A839EF79</accession>
<dbReference type="InterPro" id="IPR006674">
    <property type="entry name" value="HD_domain"/>
</dbReference>
<feature type="domain" description="HD" evidence="1">
    <location>
        <begin position="50"/>
        <end position="163"/>
    </location>
</feature>
<organism evidence="2 3">
    <name type="scientific">Microcella alkalica</name>
    <dbReference type="NCBI Taxonomy" id="355930"/>
    <lineage>
        <taxon>Bacteria</taxon>
        <taxon>Bacillati</taxon>
        <taxon>Actinomycetota</taxon>
        <taxon>Actinomycetes</taxon>
        <taxon>Micrococcales</taxon>
        <taxon>Microbacteriaceae</taxon>
        <taxon>Microcella</taxon>
    </lineage>
</organism>
<dbReference type="CDD" id="cd00077">
    <property type="entry name" value="HDc"/>
    <property type="match status" value="1"/>
</dbReference>
<dbReference type="RefSeq" id="WP_182491656.1">
    <property type="nucleotide sequence ID" value="NZ_BAAAOV010000008.1"/>
</dbReference>
<gene>
    <name evidence="2" type="ORF">FHX53_002498</name>
</gene>
<reference evidence="2 3" key="1">
    <citation type="submission" date="2020-07" db="EMBL/GenBank/DDBJ databases">
        <title>Sequencing the genomes of 1000 actinobacteria strains.</title>
        <authorList>
            <person name="Klenk H.-P."/>
        </authorList>
    </citation>
    <scope>NUCLEOTIDE SEQUENCE [LARGE SCALE GENOMIC DNA]</scope>
    <source>
        <strain evidence="2 3">DSM 19663</strain>
    </source>
</reference>
<dbReference type="InterPro" id="IPR003607">
    <property type="entry name" value="HD/PDEase_dom"/>
</dbReference>
<proteinExistence type="predicted"/>
<dbReference type="Pfam" id="PF01966">
    <property type="entry name" value="HD"/>
    <property type="match status" value="1"/>
</dbReference>
<dbReference type="Gene3D" id="1.10.3210.10">
    <property type="entry name" value="Hypothetical protein af1432"/>
    <property type="match status" value="1"/>
</dbReference>